<proteinExistence type="predicted"/>
<sequence>MFRRAYKTRYFRVVLKARTWKRVPMKILKWGRKMPSTKQYNLVPNDEYDTRIPLHPDEAFTYGITFQAKVSYLYPITKIPTDHGNVGEIWQEIDVNVTNYVEVRVLRNRGEMV</sequence>
<dbReference type="EMBL" id="ODYU01010448">
    <property type="protein sequence ID" value="SOQ55566.1"/>
    <property type="molecule type" value="Genomic_DNA"/>
</dbReference>
<dbReference type="AlphaFoldDB" id="A0A2H1WRG3"/>
<name>A0A2H1WRG3_SPOFR</name>
<organism evidence="1">
    <name type="scientific">Spodoptera frugiperda</name>
    <name type="common">Fall armyworm</name>
    <dbReference type="NCBI Taxonomy" id="7108"/>
    <lineage>
        <taxon>Eukaryota</taxon>
        <taxon>Metazoa</taxon>
        <taxon>Ecdysozoa</taxon>
        <taxon>Arthropoda</taxon>
        <taxon>Hexapoda</taxon>
        <taxon>Insecta</taxon>
        <taxon>Pterygota</taxon>
        <taxon>Neoptera</taxon>
        <taxon>Endopterygota</taxon>
        <taxon>Lepidoptera</taxon>
        <taxon>Glossata</taxon>
        <taxon>Ditrysia</taxon>
        <taxon>Noctuoidea</taxon>
        <taxon>Noctuidae</taxon>
        <taxon>Amphipyrinae</taxon>
        <taxon>Spodoptera</taxon>
    </lineage>
</organism>
<reference evidence="1" key="1">
    <citation type="submission" date="2016-07" db="EMBL/GenBank/DDBJ databases">
        <authorList>
            <person name="Bretaudeau A."/>
        </authorList>
    </citation>
    <scope>NUCLEOTIDE SEQUENCE</scope>
    <source>
        <strain evidence="1">Rice</strain>
        <tissue evidence="1">Whole body</tissue>
    </source>
</reference>
<gene>
    <name evidence="1" type="ORF">SFRICE_019528</name>
</gene>
<accession>A0A2H1WRG3</accession>
<evidence type="ECO:0000313" key="1">
    <source>
        <dbReference type="EMBL" id="SOQ55566.1"/>
    </source>
</evidence>
<protein>
    <submittedName>
        <fullName evidence="1">SFRICE_019528</fullName>
    </submittedName>
</protein>